<feature type="transmembrane region" description="Helical" evidence="5">
    <location>
        <begin position="175"/>
        <end position="194"/>
    </location>
</feature>
<protein>
    <submittedName>
        <fullName evidence="7">Rhomboid family protein</fullName>
    </submittedName>
</protein>
<evidence type="ECO:0000256" key="4">
    <source>
        <dbReference type="ARBA" id="ARBA00023136"/>
    </source>
</evidence>
<evidence type="ECO:0000256" key="1">
    <source>
        <dbReference type="ARBA" id="ARBA00004141"/>
    </source>
</evidence>
<evidence type="ECO:0000256" key="2">
    <source>
        <dbReference type="ARBA" id="ARBA00022692"/>
    </source>
</evidence>
<gene>
    <name evidence="7" type="ORF">MNBD_CHLOROFLEXI01-2087</name>
</gene>
<evidence type="ECO:0000256" key="5">
    <source>
        <dbReference type="SAM" id="Phobius"/>
    </source>
</evidence>
<dbReference type="InterPro" id="IPR022764">
    <property type="entry name" value="Peptidase_S54_rhomboid_dom"/>
</dbReference>
<feature type="transmembrane region" description="Helical" evidence="5">
    <location>
        <begin position="75"/>
        <end position="92"/>
    </location>
</feature>
<dbReference type="SUPFAM" id="SSF144091">
    <property type="entry name" value="Rhomboid-like"/>
    <property type="match status" value="1"/>
</dbReference>
<dbReference type="AlphaFoldDB" id="A0A3B0VF84"/>
<dbReference type="PANTHER" id="PTHR43731">
    <property type="entry name" value="RHOMBOID PROTEASE"/>
    <property type="match status" value="1"/>
</dbReference>
<evidence type="ECO:0000259" key="6">
    <source>
        <dbReference type="Pfam" id="PF01694"/>
    </source>
</evidence>
<keyword evidence="3 5" id="KW-1133">Transmembrane helix</keyword>
<dbReference type="InterPro" id="IPR035952">
    <property type="entry name" value="Rhomboid-like_sf"/>
</dbReference>
<accession>A0A3B0VF84</accession>
<dbReference type="GO" id="GO:0004252">
    <property type="term" value="F:serine-type endopeptidase activity"/>
    <property type="evidence" value="ECO:0007669"/>
    <property type="project" value="InterPro"/>
</dbReference>
<reference evidence="7" key="1">
    <citation type="submission" date="2018-06" db="EMBL/GenBank/DDBJ databases">
        <authorList>
            <person name="Zhirakovskaya E."/>
        </authorList>
    </citation>
    <scope>NUCLEOTIDE SEQUENCE</scope>
</reference>
<evidence type="ECO:0000256" key="3">
    <source>
        <dbReference type="ARBA" id="ARBA00022989"/>
    </source>
</evidence>
<proteinExistence type="predicted"/>
<dbReference type="GO" id="GO:0016020">
    <property type="term" value="C:membrane"/>
    <property type="evidence" value="ECO:0007669"/>
    <property type="project" value="UniProtKB-SubCell"/>
</dbReference>
<comment type="subcellular location">
    <subcellularLocation>
        <location evidence="1">Membrane</location>
        <topology evidence="1">Multi-pass membrane protein</topology>
    </subcellularLocation>
</comment>
<feature type="domain" description="Peptidase S54 rhomboid" evidence="6">
    <location>
        <begin position="59"/>
        <end position="196"/>
    </location>
</feature>
<organism evidence="7">
    <name type="scientific">hydrothermal vent metagenome</name>
    <dbReference type="NCBI Taxonomy" id="652676"/>
    <lineage>
        <taxon>unclassified sequences</taxon>
        <taxon>metagenomes</taxon>
        <taxon>ecological metagenomes</taxon>
    </lineage>
</organism>
<keyword evidence="2 5" id="KW-0812">Transmembrane</keyword>
<dbReference type="EMBL" id="UOEU01000587">
    <property type="protein sequence ID" value="VAW35489.1"/>
    <property type="molecule type" value="Genomic_DNA"/>
</dbReference>
<dbReference type="InterPro" id="IPR050925">
    <property type="entry name" value="Rhomboid_protease_S54"/>
</dbReference>
<name>A0A3B0VF84_9ZZZZ</name>
<feature type="transmembrane region" description="Helical" evidence="5">
    <location>
        <begin position="20"/>
        <end position="38"/>
    </location>
</feature>
<dbReference type="Gene3D" id="1.20.1540.10">
    <property type="entry name" value="Rhomboid-like"/>
    <property type="match status" value="1"/>
</dbReference>
<feature type="transmembrane region" description="Helical" evidence="5">
    <location>
        <begin position="99"/>
        <end position="117"/>
    </location>
</feature>
<sequence length="209" mass="22787">MGQIMQEQQTETDLWQQFKTPLSIISGFIALLWFLEIVDQLLLGGALDSFGIRPRAAAGLWGILWAPFLHGGFRHLLANTAPLLVLGSIVMLSRPLRDFFTITFLITLIGGLGTWLISPRFSIHLGASGLVFGYFGFLLLSAYFERSCRSISIAAVVLLLYSGIIWGILPQGGGISWQMHLFGFVGGGVAAYLLGSRYSTASTATERSN</sequence>
<keyword evidence="4 5" id="KW-0472">Membrane</keyword>
<evidence type="ECO:0000313" key="7">
    <source>
        <dbReference type="EMBL" id="VAW35489.1"/>
    </source>
</evidence>
<feature type="transmembrane region" description="Helical" evidence="5">
    <location>
        <begin position="151"/>
        <end position="169"/>
    </location>
</feature>
<dbReference type="PANTHER" id="PTHR43731:SF9">
    <property type="entry name" value="SLR1461 PROTEIN"/>
    <property type="match status" value="1"/>
</dbReference>
<dbReference type="Pfam" id="PF01694">
    <property type="entry name" value="Rhomboid"/>
    <property type="match status" value="1"/>
</dbReference>
<feature type="transmembrane region" description="Helical" evidence="5">
    <location>
        <begin position="123"/>
        <end position="144"/>
    </location>
</feature>